<dbReference type="OMA" id="RCIFTWR"/>
<dbReference type="EMBL" id="LJSK01000051">
    <property type="protein sequence ID" value="KPI88413.1"/>
    <property type="molecule type" value="Genomic_DNA"/>
</dbReference>
<sequence>MHPSVARGIDQHCPSPPAFVPCVEDAAYTRQIGRHPAAFQRTLDAVSYEFLIAKSQLAESPSDTRDHASSAKMLSDNYAVLWEQRTLVPKAARREWFETVMVHLHALHKLEAGLLWLVDHVHAHGDLNAATAAGPSADNAMTITGKLLPASSPSAPTPATSSDPLRKQARGKKSELDTHPLWFLWQDAQRHLHHLTLRLRAWTPACGGAYAARDALRPSDLIRMDSSAFTWRVRQWVWVSCRVLTGPCAPLCVRHPVDCGVSGAELREGHTCLLAPSVPPFANEEPDLFCLLGALTSTAPDDVRIAKYVAGALLYRMLLETMLVRLRALPRCLFTWRLLCDALQRCASTCTSAAISSLDHDTKSKEDDAALLIAMSVYVDAIIVPYLAQRDCHLGNLGHTATETHSHFTQLSMQRMQALYTAALTASHKDQSAESAAHDSSAHTVLHFDSSGRPSEQQRTGMRVALGHALRRVCNYDAAASMPTAVMADILSNDDDDTPISLRGATQTTPELMSAVQREVAAKRLDERLFYSESRRTLQLDVFLHHYFTQSPTMAFDRLHQGTTANASSAAEEGGWASER</sequence>
<keyword evidence="3" id="KW-1185">Reference proteome</keyword>
<dbReference type="Proteomes" id="UP000038009">
    <property type="component" value="Unassembled WGS sequence"/>
</dbReference>
<proteinExistence type="predicted"/>
<feature type="compositionally biased region" description="Low complexity" evidence="1">
    <location>
        <begin position="147"/>
        <end position="163"/>
    </location>
</feature>
<name>A0A0N1ILV8_LEPSE</name>
<evidence type="ECO:0000256" key="1">
    <source>
        <dbReference type="SAM" id="MobiDB-lite"/>
    </source>
</evidence>
<accession>A0A0N1ILV8</accession>
<dbReference type="OrthoDB" id="273440at2759"/>
<comment type="caution">
    <text evidence="2">The sequence shown here is derived from an EMBL/GenBank/DDBJ whole genome shotgun (WGS) entry which is preliminary data.</text>
</comment>
<dbReference type="VEuPathDB" id="TriTrypDB:Lsey_0051_0110"/>
<protein>
    <submittedName>
        <fullName evidence="2">Uncharacterized protein</fullName>
    </submittedName>
</protein>
<feature type="compositionally biased region" description="Basic and acidic residues" evidence="1">
    <location>
        <begin position="430"/>
        <end position="441"/>
    </location>
</feature>
<dbReference type="AlphaFoldDB" id="A0A0N1ILV8"/>
<feature type="region of interest" description="Disordered" evidence="1">
    <location>
        <begin position="430"/>
        <end position="459"/>
    </location>
</feature>
<evidence type="ECO:0000313" key="3">
    <source>
        <dbReference type="Proteomes" id="UP000038009"/>
    </source>
</evidence>
<feature type="region of interest" description="Disordered" evidence="1">
    <location>
        <begin position="147"/>
        <end position="171"/>
    </location>
</feature>
<gene>
    <name evidence="2" type="ORF">ABL78_2478</name>
</gene>
<organism evidence="2 3">
    <name type="scientific">Leptomonas seymouri</name>
    <dbReference type="NCBI Taxonomy" id="5684"/>
    <lineage>
        <taxon>Eukaryota</taxon>
        <taxon>Discoba</taxon>
        <taxon>Euglenozoa</taxon>
        <taxon>Kinetoplastea</taxon>
        <taxon>Metakinetoplastina</taxon>
        <taxon>Trypanosomatida</taxon>
        <taxon>Trypanosomatidae</taxon>
        <taxon>Leishmaniinae</taxon>
        <taxon>Leptomonas</taxon>
    </lineage>
</organism>
<reference evidence="2 3" key="1">
    <citation type="journal article" date="2015" name="PLoS Pathog.">
        <title>Leptomonas seymouri: Adaptations to the Dixenous Life Cycle Analyzed by Genome Sequencing, Transcriptome Profiling and Co-infection with Leishmania donovani.</title>
        <authorList>
            <person name="Kraeva N."/>
            <person name="Butenko A."/>
            <person name="Hlavacova J."/>
            <person name="Kostygov A."/>
            <person name="Myskova J."/>
            <person name="Grybchuk D."/>
            <person name="Lestinova T."/>
            <person name="Votypka J."/>
            <person name="Volf P."/>
            <person name="Opperdoes F."/>
            <person name="Flegontov P."/>
            <person name="Lukes J."/>
            <person name="Yurchenko V."/>
        </authorList>
    </citation>
    <scope>NUCLEOTIDE SEQUENCE [LARGE SCALE GENOMIC DNA]</scope>
    <source>
        <strain evidence="2 3">ATCC 30220</strain>
    </source>
</reference>
<evidence type="ECO:0000313" key="2">
    <source>
        <dbReference type="EMBL" id="KPI88413.1"/>
    </source>
</evidence>